<dbReference type="EMBL" id="CP061538">
    <property type="protein sequence ID" value="QNV40172.1"/>
    <property type="molecule type" value="Genomic_DNA"/>
</dbReference>
<feature type="transmembrane region" description="Helical" evidence="6">
    <location>
        <begin position="311"/>
        <end position="332"/>
    </location>
</feature>
<dbReference type="Proteomes" id="UP000516421">
    <property type="component" value="Chromosome"/>
</dbReference>
<keyword evidence="8" id="KW-1185">Reference proteome</keyword>
<gene>
    <name evidence="7" type="ORF">IDM48_01610</name>
</gene>
<evidence type="ECO:0000256" key="3">
    <source>
        <dbReference type="ARBA" id="ARBA00022692"/>
    </source>
</evidence>
<feature type="transmembrane region" description="Helical" evidence="6">
    <location>
        <begin position="187"/>
        <end position="212"/>
    </location>
</feature>
<dbReference type="AlphaFoldDB" id="A0A7H2BKH6"/>
<keyword evidence="2" id="KW-0813">Transport</keyword>
<dbReference type="Pfam" id="PF01384">
    <property type="entry name" value="PHO4"/>
    <property type="match status" value="1"/>
</dbReference>
<name>A0A7H2BKH6_9MICC</name>
<keyword evidence="4 6" id="KW-1133">Transmembrane helix</keyword>
<comment type="subcellular location">
    <subcellularLocation>
        <location evidence="1">Membrane</location>
        <topology evidence="1">Multi-pass membrane protein</topology>
    </subcellularLocation>
</comment>
<keyword evidence="5 6" id="KW-0472">Membrane</keyword>
<dbReference type="InterPro" id="IPR001204">
    <property type="entry name" value="Phos_transporter"/>
</dbReference>
<dbReference type="GO" id="GO:0005315">
    <property type="term" value="F:phosphate transmembrane transporter activity"/>
    <property type="evidence" value="ECO:0007669"/>
    <property type="project" value="InterPro"/>
</dbReference>
<keyword evidence="3 6" id="KW-0812">Transmembrane</keyword>
<evidence type="ECO:0000256" key="5">
    <source>
        <dbReference type="ARBA" id="ARBA00023136"/>
    </source>
</evidence>
<evidence type="ECO:0000313" key="7">
    <source>
        <dbReference type="EMBL" id="QNV40172.1"/>
    </source>
</evidence>
<organism evidence="7 8">
    <name type="scientific">Rothia amarae</name>
    <dbReference type="NCBI Taxonomy" id="169480"/>
    <lineage>
        <taxon>Bacteria</taxon>
        <taxon>Bacillati</taxon>
        <taxon>Actinomycetota</taxon>
        <taxon>Actinomycetes</taxon>
        <taxon>Micrococcales</taxon>
        <taxon>Micrococcaceae</taxon>
        <taxon>Rothia</taxon>
    </lineage>
</organism>
<dbReference type="GO" id="GO:0016020">
    <property type="term" value="C:membrane"/>
    <property type="evidence" value="ECO:0007669"/>
    <property type="project" value="UniProtKB-SubCell"/>
</dbReference>
<evidence type="ECO:0000256" key="4">
    <source>
        <dbReference type="ARBA" id="ARBA00022989"/>
    </source>
</evidence>
<protein>
    <submittedName>
        <fullName evidence="7">Inorganic phosphate transporter</fullName>
    </submittedName>
</protein>
<dbReference type="PANTHER" id="PTHR11101:SF80">
    <property type="entry name" value="PHOSPHATE TRANSPORTER"/>
    <property type="match status" value="1"/>
</dbReference>
<dbReference type="GO" id="GO:0035435">
    <property type="term" value="P:phosphate ion transmembrane transport"/>
    <property type="evidence" value="ECO:0007669"/>
    <property type="project" value="TreeGrafter"/>
</dbReference>
<feature type="transmembrane region" description="Helical" evidence="6">
    <location>
        <begin position="136"/>
        <end position="166"/>
    </location>
</feature>
<feature type="transmembrane region" description="Helical" evidence="6">
    <location>
        <begin position="42"/>
        <end position="65"/>
    </location>
</feature>
<evidence type="ECO:0000256" key="2">
    <source>
        <dbReference type="ARBA" id="ARBA00022448"/>
    </source>
</evidence>
<feature type="transmembrane region" description="Helical" evidence="6">
    <location>
        <begin position="77"/>
        <end position="99"/>
    </location>
</feature>
<dbReference type="RefSeq" id="WP_083147319.1">
    <property type="nucleotide sequence ID" value="NZ_BAAAHX010000021.1"/>
</dbReference>
<evidence type="ECO:0000256" key="6">
    <source>
        <dbReference type="SAM" id="Phobius"/>
    </source>
</evidence>
<feature type="transmembrane region" description="Helical" evidence="6">
    <location>
        <begin position="218"/>
        <end position="238"/>
    </location>
</feature>
<evidence type="ECO:0000313" key="8">
    <source>
        <dbReference type="Proteomes" id="UP000516421"/>
    </source>
</evidence>
<dbReference type="PANTHER" id="PTHR11101">
    <property type="entry name" value="PHOSPHATE TRANSPORTER"/>
    <property type="match status" value="1"/>
</dbReference>
<accession>A0A7H2BKH6</accession>
<evidence type="ECO:0000256" key="1">
    <source>
        <dbReference type="ARBA" id="ARBA00004141"/>
    </source>
</evidence>
<dbReference type="KEGG" id="rama:IDM48_01610"/>
<sequence>MTLALVLLCFLGLAGFLLVSGFHDAPNAVAVAVRTRALTPKYALTISAVLNFLGFIVAAVLLTQLANRWLLLPSNDVGLAMLLTALIAQISWGLITFWLRMPSSSTHALLGGLLGSLWAARSVGYSLGLPFSESTLSIFGISLVLVPVLIFGTAWLLVSPLSMLVARSYPRRVNKVARNALSIANSIISLVHGIQIGQRAVMIFLMICVAGSLPAHGWPLALAGIISAAILTAGTLMGGWRIGHTFAYKMVRLDPFRGAVAQGTTATFMLLCQLILNTPVSSSHLAASSVLGAGLNQRFSSVRPGIAMKLLLTWFATIPAAFCISAIFMLALSPLLTQ</sequence>
<proteinExistence type="predicted"/>
<reference evidence="7 8" key="1">
    <citation type="submission" date="2020-09" db="EMBL/GenBank/DDBJ databases">
        <title>Investigation of environmental microbe.</title>
        <authorList>
            <person name="Ou Y."/>
            <person name="Kang Q."/>
        </authorList>
    </citation>
    <scope>NUCLEOTIDE SEQUENCE [LARGE SCALE GENOMIC DNA]</scope>
    <source>
        <strain evidence="7 8">KJZ-9</strain>
    </source>
</reference>